<evidence type="ECO:0000256" key="1">
    <source>
        <dbReference type="SAM" id="MobiDB-lite"/>
    </source>
</evidence>
<organism evidence="4">
    <name type="scientific">Schistocephalus solidus</name>
    <name type="common">Tapeworm</name>
    <dbReference type="NCBI Taxonomy" id="70667"/>
    <lineage>
        <taxon>Eukaryota</taxon>
        <taxon>Metazoa</taxon>
        <taxon>Spiralia</taxon>
        <taxon>Lophotrochozoa</taxon>
        <taxon>Platyhelminthes</taxon>
        <taxon>Cestoda</taxon>
        <taxon>Eucestoda</taxon>
        <taxon>Diphyllobothriidea</taxon>
        <taxon>Diphyllobothriidae</taxon>
        <taxon>Schistocephalus</taxon>
    </lineage>
</organism>
<name>A0A183STN5_SCHSO</name>
<proteinExistence type="predicted"/>
<gene>
    <name evidence="2" type="ORF">SSLN_LOCUS7583</name>
</gene>
<reference evidence="4" key="1">
    <citation type="submission" date="2016-06" db="UniProtKB">
        <authorList>
            <consortium name="WormBaseParasite"/>
        </authorList>
    </citation>
    <scope>IDENTIFICATION</scope>
</reference>
<accession>A0A183STN5</accession>
<feature type="region of interest" description="Disordered" evidence="1">
    <location>
        <begin position="238"/>
        <end position="260"/>
    </location>
</feature>
<dbReference type="OrthoDB" id="10449992at2759"/>
<dbReference type="WBParaSite" id="SSLN_0000786501-mRNA-1">
    <property type="protein sequence ID" value="SSLN_0000786501-mRNA-1"/>
    <property type="gene ID" value="SSLN_0000786501"/>
</dbReference>
<reference evidence="2 3" key="2">
    <citation type="submission" date="2018-11" db="EMBL/GenBank/DDBJ databases">
        <authorList>
            <consortium name="Pathogen Informatics"/>
        </authorList>
    </citation>
    <scope>NUCLEOTIDE SEQUENCE [LARGE SCALE GENOMIC DNA]</scope>
    <source>
        <strain evidence="2 3">NST_G2</strain>
    </source>
</reference>
<dbReference type="AlphaFoldDB" id="A0A183STN5"/>
<evidence type="ECO:0000313" key="4">
    <source>
        <dbReference type="WBParaSite" id="SSLN_0000786501-mRNA-1"/>
    </source>
</evidence>
<sequence length="260" mass="28010">MLPPRVACSLANSVSLHATRVLITADAPGLTSTYDVHSLENLNGAQNEVLNSYRLAKDVNTPCGFFFQAPTSGVLTVGLSETQLRENSDAESTSLCRPVVQASAETRLTDQLMRRAEKLAECDLAEKTQTSTPMTGLAMSSHLTARSLSSTPANAAYEQLLMSQQLREQGNAPSEDCIIMDTCIPLIPTSANVKVELPSSAQKEGKSLGPLLIKFQPRPDYLVGQPDSRTYTALKFIQESAPSTRTEPEATTASQESSFV</sequence>
<evidence type="ECO:0000313" key="3">
    <source>
        <dbReference type="Proteomes" id="UP000275846"/>
    </source>
</evidence>
<keyword evidence="3" id="KW-1185">Reference proteome</keyword>
<feature type="compositionally biased region" description="Polar residues" evidence="1">
    <location>
        <begin position="240"/>
        <end position="260"/>
    </location>
</feature>
<dbReference type="Proteomes" id="UP000275846">
    <property type="component" value="Unassembled WGS sequence"/>
</dbReference>
<evidence type="ECO:0000313" key="2">
    <source>
        <dbReference type="EMBL" id="VDL93968.1"/>
    </source>
</evidence>
<protein>
    <submittedName>
        <fullName evidence="2 4">Uncharacterized protein</fullName>
    </submittedName>
</protein>
<dbReference type="EMBL" id="UYSU01034215">
    <property type="protein sequence ID" value="VDL93968.1"/>
    <property type="molecule type" value="Genomic_DNA"/>
</dbReference>